<accession>A0A9W5ACW5</accession>
<dbReference type="InterPro" id="IPR000182">
    <property type="entry name" value="GNAT_dom"/>
</dbReference>
<evidence type="ECO:0000256" key="2">
    <source>
        <dbReference type="ARBA" id="ARBA00023315"/>
    </source>
</evidence>
<gene>
    <name evidence="4" type="ORF">O9570_11335</name>
</gene>
<dbReference type="CDD" id="cd04301">
    <property type="entry name" value="NAT_SF"/>
    <property type="match status" value="1"/>
</dbReference>
<dbReference type="Gene3D" id="3.40.630.30">
    <property type="match status" value="1"/>
</dbReference>
<name>A0A9W5ACW5_ALCXX</name>
<dbReference type="SUPFAM" id="SSF55729">
    <property type="entry name" value="Acyl-CoA N-acyltransferases (Nat)"/>
    <property type="match status" value="1"/>
</dbReference>
<evidence type="ECO:0000256" key="1">
    <source>
        <dbReference type="ARBA" id="ARBA00022679"/>
    </source>
</evidence>
<dbReference type="EMBL" id="JAPZVI010000006">
    <property type="protein sequence ID" value="MCZ8402039.1"/>
    <property type="molecule type" value="Genomic_DNA"/>
</dbReference>
<dbReference type="PANTHER" id="PTHR43877:SF2">
    <property type="entry name" value="AMINOALKYLPHOSPHONATE N-ACETYLTRANSFERASE-RELATED"/>
    <property type="match status" value="1"/>
</dbReference>
<feature type="domain" description="N-acetyltransferase" evidence="3">
    <location>
        <begin position="6"/>
        <end position="172"/>
    </location>
</feature>
<sequence>MPSSAPFVRRLTPSDAPALRQLRLDALRETPEAFGSSYEEEHTLTLDDFQAWIAPADDSAMFGVFAEGALAGIIGVARQRRLKVRHKAHIWSVYVAPAWRGQGLARQLMQAALGHAGTMRGVRTVQLSVTANNAAACRLYASLGFETYGHEREALCVNGVLYDEVLMALPLDRAQAGPSRPYPPARRRAP</sequence>
<evidence type="ECO:0000259" key="3">
    <source>
        <dbReference type="PROSITE" id="PS51186"/>
    </source>
</evidence>
<evidence type="ECO:0000313" key="4">
    <source>
        <dbReference type="EMBL" id="MCZ8402039.1"/>
    </source>
</evidence>
<dbReference type="GO" id="GO:0016747">
    <property type="term" value="F:acyltransferase activity, transferring groups other than amino-acyl groups"/>
    <property type="evidence" value="ECO:0007669"/>
    <property type="project" value="InterPro"/>
</dbReference>
<protein>
    <submittedName>
        <fullName evidence="4">GNAT family N-acetyltransferase</fullName>
    </submittedName>
</protein>
<keyword evidence="2" id="KW-0012">Acyltransferase</keyword>
<dbReference type="Proteomes" id="UP001141992">
    <property type="component" value="Unassembled WGS sequence"/>
</dbReference>
<dbReference type="InterPro" id="IPR016181">
    <property type="entry name" value="Acyl_CoA_acyltransferase"/>
</dbReference>
<dbReference type="RefSeq" id="WP_054437851.1">
    <property type="nucleotide sequence ID" value="NZ_CYTI01000003.1"/>
</dbReference>
<dbReference type="Pfam" id="PF00583">
    <property type="entry name" value="Acetyltransf_1"/>
    <property type="match status" value="1"/>
</dbReference>
<dbReference type="InterPro" id="IPR050832">
    <property type="entry name" value="Bact_Acetyltransf"/>
</dbReference>
<organism evidence="4 5">
    <name type="scientific">Alcaligenes xylosoxydans xylosoxydans</name>
    <name type="common">Achromobacter xylosoxidans</name>
    <dbReference type="NCBI Taxonomy" id="85698"/>
    <lineage>
        <taxon>Bacteria</taxon>
        <taxon>Pseudomonadati</taxon>
        <taxon>Pseudomonadota</taxon>
        <taxon>Betaproteobacteria</taxon>
        <taxon>Burkholderiales</taxon>
        <taxon>Alcaligenaceae</taxon>
        <taxon>Achromobacter</taxon>
    </lineage>
</organism>
<dbReference type="PROSITE" id="PS51186">
    <property type="entry name" value="GNAT"/>
    <property type="match status" value="1"/>
</dbReference>
<evidence type="ECO:0000313" key="5">
    <source>
        <dbReference type="Proteomes" id="UP001141992"/>
    </source>
</evidence>
<reference evidence="4" key="1">
    <citation type="submission" date="2022-12" db="EMBL/GenBank/DDBJ databases">
        <authorList>
            <person name="Voronina O.L."/>
            <person name="Kunda M.S."/>
            <person name="Ryzhova N."/>
            <person name="Aksenova E.I."/>
        </authorList>
    </citation>
    <scope>NUCLEOTIDE SEQUENCE</scope>
    <source>
        <strain evidence="4">SCCH136:Ach223948</strain>
    </source>
</reference>
<comment type="caution">
    <text evidence="4">The sequence shown here is derived from an EMBL/GenBank/DDBJ whole genome shotgun (WGS) entry which is preliminary data.</text>
</comment>
<proteinExistence type="predicted"/>
<keyword evidence="1" id="KW-0808">Transferase</keyword>
<dbReference type="AlphaFoldDB" id="A0A9W5ACW5"/>
<dbReference type="PANTHER" id="PTHR43877">
    <property type="entry name" value="AMINOALKYLPHOSPHONATE N-ACETYLTRANSFERASE-RELATED-RELATED"/>
    <property type="match status" value="1"/>
</dbReference>